<comment type="caution">
    <text evidence="3">The sequence shown here is derived from an EMBL/GenBank/DDBJ whole genome shotgun (WGS) entry which is preliminary data.</text>
</comment>
<reference evidence="3 4" key="1">
    <citation type="journal article" date="2019" name="Int. J. Syst. Evol. Microbiol.">
        <title>The Global Catalogue of Microorganisms (GCM) 10K type strain sequencing project: providing services to taxonomists for standard genome sequencing and annotation.</title>
        <authorList>
            <consortium name="The Broad Institute Genomics Platform"/>
            <consortium name="The Broad Institute Genome Sequencing Center for Infectious Disease"/>
            <person name="Wu L."/>
            <person name="Ma J."/>
        </authorList>
    </citation>
    <scope>NUCLEOTIDE SEQUENCE [LARGE SCALE GENOMIC DNA]</scope>
    <source>
        <strain evidence="3 4">JCM 14330</strain>
    </source>
</reference>
<evidence type="ECO:0000256" key="2">
    <source>
        <dbReference type="SAM" id="SignalP"/>
    </source>
</evidence>
<organism evidence="3 4">
    <name type="scientific">Pigmentiphaga daeguensis</name>
    <dbReference type="NCBI Taxonomy" id="414049"/>
    <lineage>
        <taxon>Bacteria</taxon>
        <taxon>Pseudomonadati</taxon>
        <taxon>Pseudomonadota</taxon>
        <taxon>Betaproteobacteria</taxon>
        <taxon>Burkholderiales</taxon>
        <taxon>Alcaligenaceae</taxon>
        <taxon>Pigmentiphaga</taxon>
    </lineage>
</organism>
<dbReference type="PANTHER" id="PTHR42928">
    <property type="entry name" value="TRICARBOXYLATE-BINDING PROTEIN"/>
    <property type="match status" value="1"/>
</dbReference>
<sequence length="320" mass="33613">MEETFMQRVRALLFLLSCAVAAPSPAADVVKLVVPFAAGGPVDQVARIIAPGLTAALGKTVVVENRGGAGGVVGANYVAKSPADGGTLLVATSGYVMSAGTMTQLPYDPRKDLEPVALIGQVQTLMIARPDLGVRTLRELVDKSKSGARISYGSSGVGSTMHIGGEMVNVYTGSQMLHVPYRGAAPAIADLLAGQIDALNADVTILAPYVREGKVRGLVLFDTQRSKQLPDVPTSVEAGYPDLQMSNAYGILAPAGTPEATRRQLEQAILKVARSPEVSDKLGGMGLIGPMDTEQFKAKLASDFDRWIPFLKKTGIQVQP</sequence>
<feature type="chain" id="PRO_5047515987" evidence="2">
    <location>
        <begin position="27"/>
        <end position="320"/>
    </location>
</feature>
<dbReference type="Pfam" id="PF03401">
    <property type="entry name" value="TctC"/>
    <property type="match status" value="1"/>
</dbReference>
<proteinExistence type="inferred from homology"/>
<evidence type="ECO:0000256" key="1">
    <source>
        <dbReference type="ARBA" id="ARBA00006987"/>
    </source>
</evidence>
<dbReference type="SUPFAM" id="SSF53850">
    <property type="entry name" value="Periplasmic binding protein-like II"/>
    <property type="match status" value="1"/>
</dbReference>
<evidence type="ECO:0000313" key="4">
    <source>
        <dbReference type="Proteomes" id="UP001501706"/>
    </source>
</evidence>
<dbReference type="CDD" id="cd07012">
    <property type="entry name" value="PBP2_Bug_TTT"/>
    <property type="match status" value="1"/>
</dbReference>
<dbReference type="Gene3D" id="3.40.190.10">
    <property type="entry name" value="Periplasmic binding protein-like II"/>
    <property type="match status" value="1"/>
</dbReference>
<accession>A0ABN1C9D5</accession>
<dbReference type="EMBL" id="BAAAEN010000014">
    <property type="protein sequence ID" value="GAA0514518.1"/>
    <property type="molecule type" value="Genomic_DNA"/>
</dbReference>
<comment type="similarity">
    <text evidence="1">Belongs to the UPF0065 (bug) family.</text>
</comment>
<name>A0ABN1C9D5_9BURK</name>
<dbReference type="Gene3D" id="3.40.190.150">
    <property type="entry name" value="Bordetella uptake gene, domain 1"/>
    <property type="match status" value="1"/>
</dbReference>
<protein>
    <submittedName>
        <fullName evidence="3">Tripartite tricarboxylate transporter substrate binding protein</fullName>
    </submittedName>
</protein>
<evidence type="ECO:0000313" key="3">
    <source>
        <dbReference type="EMBL" id="GAA0514518.1"/>
    </source>
</evidence>
<gene>
    <name evidence="3" type="ORF">GCM10009097_34930</name>
</gene>
<feature type="signal peptide" evidence="2">
    <location>
        <begin position="1"/>
        <end position="26"/>
    </location>
</feature>
<keyword evidence="2" id="KW-0732">Signal</keyword>
<dbReference type="InterPro" id="IPR005064">
    <property type="entry name" value="BUG"/>
</dbReference>
<dbReference type="PIRSF" id="PIRSF017082">
    <property type="entry name" value="YflP"/>
    <property type="match status" value="1"/>
</dbReference>
<keyword evidence="4" id="KW-1185">Reference proteome</keyword>
<dbReference type="PANTHER" id="PTHR42928:SF5">
    <property type="entry name" value="BLR1237 PROTEIN"/>
    <property type="match status" value="1"/>
</dbReference>
<dbReference type="InterPro" id="IPR042100">
    <property type="entry name" value="Bug_dom1"/>
</dbReference>
<dbReference type="Proteomes" id="UP001501706">
    <property type="component" value="Unassembled WGS sequence"/>
</dbReference>